<evidence type="ECO:0000313" key="2">
    <source>
        <dbReference type="WBParaSite" id="Pan_g11900.t1"/>
    </source>
</evidence>
<proteinExistence type="predicted"/>
<sequence>MIYNLQSPSPIGFRVCRHPCLGMAVPGRHKQSVSCQFSSIGKKKHCAGCGRSKCVYSIFVGPSLEKANEEITSPKDGRQPRS</sequence>
<dbReference type="AlphaFoldDB" id="A0A7E4USJ9"/>
<protein>
    <submittedName>
        <fullName evidence="2">Nuclear receptor domain-containing protein</fullName>
    </submittedName>
</protein>
<dbReference type="WBParaSite" id="Pan_g11900.t1">
    <property type="protein sequence ID" value="Pan_g11900.t1"/>
    <property type="gene ID" value="Pan_g11900"/>
</dbReference>
<reference evidence="1" key="1">
    <citation type="journal article" date="2013" name="Genetics">
        <title>The draft genome and transcriptome of Panagrellus redivivus are shaped by the harsh demands of a free-living lifestyle.</title>
        <authorList>
            <person name="Srinivasan J."/>
            <person name="Dillman A.R."/>
            <person name="Macchietto M.G."/>
            <person name="Heikkinen L."/>
            <person name="Lakso M."/>
            <person name="Fracchia K.M."/>
            <person name="Antoshechkin I."/>
            <person name="Mortazavi A."/>
            <person name="Wong G."/>
            <person name="Sternberg P.W."/>
        </authorList>
    </citation>
    <scope>NUCLEOTIDE SEQUENCE [LARGE SCALE GENOMIC DNA]</scope>
    <source>
        <strain evidence="1">MT8872</strain>
    </source>
</reference>
<reference evidence="2" key="2">
    <citation type="submission" date="2020-10" db="UniProtKB">
        <authorList>
            <consortium name="WormBaseParasite"/>
        </authorList>
    </citation>
    <scope>IDENTIFICATION</scope>
</reference>
<organism evidence="1 2">
    <name type="scientific">Panagrellus redivivus</name>
    <name type="common">Microworm</name>
    <dbReference type="NCBI Taxonomy" id="6233"/>
    <lineage>
        <taxon>Eukaryota</taxon>
        <taxon>Metazoa</taxon>
        <taxon>Ecdysozoa</taxon>
        <taxon>Nematoda</taxon>
        <taxon>Chromadorea</taxon>
        <taxon>Rhabditida</taxon>
        <taxon>Tylenchina</taxon>
        <taxon>Panagrolaimomorpha</taxon>
        <taxon>Panagrolaimoidea</taxon>
        <taxon>Panagrolaimidae</taxon>
        <taxon>Panagrellus</taxon>
    </lineage>
</organism>
<evidence type="ECO:0000313" key="1">
    <source>
        <dbReference type="Proteomes" id="UP000492821"/>
    </source>
</evidence>
<keyword evidence="1" id="KW-1185">Reference proteome</keyword>
<dbReference type="Proteomes" id="UP000492821">
    <property type="component" value="Unassembled WGS sequence"/>
</dbReference>
<name>A0A7E4USJ9_PANRE</name>
<accession>A0A7E4USJ9</accession>